<evidence type="ECO:0000313" key="1">
    <source>
        <dbReference type="EMBL" id="OPA77499.1"/>
    </source>
</evidence>
<comment type="caution">
    <text evidence="1">The sequence shown here is derived from an EMBL/GenBank/DDBJ whole genome shotgun (WGS) entry which is preliminary data.</text>
</comment>
<reference evidence="1 2" key="1">
    <citation type="submission" date="2017-01" db="EMBL/GenBank/DDBJ databases">
        <title>Genome analysis of Paenibacillus selenitrireducens ES3-24.</title>
        <authorList>
            <person name="Xu D."/>
            <person name="Yao R."/>
            <person name="Zheng S."/>
        </authorList>
    </citation>
    <scope>NUCLEOTIDE SEQUENCE [LARGE SCALE GENOMIC DNA]</scope>
    <source>
        <strain evidence="1 2">ES3-24</strain>
    </source>
</reference>
<protein>
    <submittedName>
        <fullName evidence="1">Uncharacterized protein</fullName>
    </submittedName>
</protein>
<proteinExistence type="predicted"/>
<keyword evidence="2" id="KW-1185">Reference proteome</keyword>
<organism evidence="1 2">
    <name type="scientific">Paenibacillus selenitireducens</name>
    <dbReference type="NCBI Taxonomy" id="1324314"/>
    <lineage>
        <taxon>Bacteria</taxon>
        <taxon>Bacillati</taxon>
        <taxon>Bacillota</taxon>
        <taxon>Bacilli</taxon>
        <taxon>Bacillales</taxon>
        <taxon>Paenibacillaceae</taxon>
        <taxon>Paenibacillus</taxon>
    </lineage>
</organism>
<name>A0A1T2XC81_9BACL</name>
<sequence>MRSEVVKNKLQYLSILSDLAIQCLKKGTIRYNGIAHGAMLDKRLIDTCNSIECELGIGIDVDPFDKYVSQPPTIEQRIRAAMIDEYPYQVVYYTRREGATSSIIEIAKENESIVVLTNSVMERQYKEKGIRCMNYRNSHQRWLYGKKPITLIADVVPDEALAPWRRELRGPINRIIAVKSIQVGLDGSASVQGIDLKKANKSFGSEWRC</sequence>
<accession>A0A1T2XC81</accession>
<dbReference type="STRING" id="1324314.BVG16_13685"/>
<dbReference type="EMBL" id="MSZX01000005">
    <property type="protein sequence ID" value="OPA77499.1"/>
    <property type="molecule type" value="Genomic_DNA"/>
</dbReference>
<dbReference type="AlphaFoldDB" id="A0A1T2XC81"/>
<gene>
    <name evidence="1" type="ORF">BVG16_13685</name>
</gene>
<dbReference type="Proteomes" id="UP000190188">
    <property type="component" value="Unassembled WGS sequence"/>
</dbReference>
<dbReference type="OrthoDB" id="9890111at2"/>
<evidence type="ECO:0000313" key="2">
    <source>
        <dbReference type="Proteomes" id="UP000190188"/>
    </source>
</evidence>